<dbReference type="Gene3D" id="3.50.50.60">
    <property type="entry name" value="FAD/NAD(P)-binding domain"/>
    <property type="match status" value="1"/>
</dbReference>
<dbReference type="EMBL" id="FRXO01000006">
    <property type="protein sequence ID" value="SHO66546.1"/>
    <property type="molecule type" value="Genomic_DNA"/>
</dbReference>
<protein>
    <submittedName>
        <fullName evidence="9">Choline dehydrogenase</fullName>
    </submittedName>
</protein>
<keyword evidence="10" id="KW-1185">Reference proteome</keyword>
<feature type="binding site" evidence="5">
    <location>
        <position position="222"/>
    </location>
    <ligand>
        <name>FAD</name>
        <dbReference type="ChEBI" id="CHEBI:57692"/>
    </ligand>
</feature>
<evidence type="ECO:0000313" key="10">
    <source>
        <dbReference type="Proteomes" id="UP000186406"/>
    </source>
</evidence>
<dbReference type="GO" id="GO:0050660">
    <property type="term" value="F:flavin adenine dinucleotide binding"/>
    <property type="evidence" value="ECO:0007669"/>
    <property type="project" value="InterPro"/>
</dbReference>
<dbReference type="NCBIfam" id="NF002550">
    <property type="entry name" value="PRK02106.1"/>
    <property type="match status" value="1"/>
</dbReference>
<dbReference type="Pfam" id="PF05199">
    <property type="entry name" value="GMC_oxred_C"/>
    <property type="match status" value="1"/>
</dbReference>
<dbReference type="RefSeq" id="WP_073630464.1">
    <property type="nucleotide sequence ID" value="NZ_FRXO01000006.1"/>
</dbReference>
<dbReference type="InterPro" id="IPR036188">
    <property type="entry name" value="FAD/NAD-bd_sf"/>
</dbReference>
<dbReference type="PANTHER" id="PTHR11552:SF147">
    <property type="entry name" value="CHOLINE DEHYDROGENASE, MITOCHONDRIAL"/>
    <property type="match status" value="1"/>
</dbReference>
<comment type="similarity">
    <text evidence="2 6">Belongs to the GMC oxidoreductase family.</text>
</comment>
<evidence type="ECO:0000259" key="8">
    <source>
        <dbReference type="PROSITE" id="PS00624"/>
    </source>
</evidence>
<feature type="binding site" evidence="5">
    <location>
        <position position="86"/>
    </location>
    <ligand>
        <name>FAD</name>
        <dbReference type="ChEBI" id="CHEBI:57692"/>
    </ligand>
</feature>
<organism evidence="9 10">
    <name type="scientific">Pseudoxanthobacter soli DSM 19599</name>
    <dbReference type="NCBI Taxonomy" id="1123029"/>
    <lineage>
        <taxon>Bacteria</taxon>
        <taxon>Pseudomonadati</taxon>
        <taxon>Pseudomonadota</taxon>
        <taxon>Alphaproteobacteria</taxon>
        <taxon>Hyphomicrobiales</taxon>
        <taxon>Segnochrobactraceae</taxon>
        <taxon>Pseudoxanthobacter</taxon>
    </lineage>
</organism>
<evidence type="ECO:0000313" key="9">
    <source>
        <dbReference type="EMBL" id="SHO66546.1"/>
    </source>
</evidence>
<dbReference type="Pfam" id="PF00732">
    <property type="entry name" value="GMC_oxred_N"/>
    <property type="match status" value="1"/>
</dbReference>
<dbReference type="InterPro" id="IPR000172">
    <property type="entry name" value="GMC_OxRdtase_N"/>
</dbReference>
<dbReference type="PANTHER" id="PTHR11552">
    <property type="entry name" value="GLUCOSE-METHANOL-CHOLINE GMC OXIDOREDUCTASE"/>
    <property type="match status" value="1"/>
</dbReference>
<dbReference type="PROSITE" id="PS00624">
    <property type="entry name" value="GMC_OXRED_2"/>
    <property type="match status" value="1"/>
</dbReference>
<dbReference type="AlphaFoldDB" id="A0A1M7ZPE8"/>
<dbReference type="GO" id="GO:0008812">
    <property type="term" value="F:choline dehydrogenase activity"/>
    <property type="evidence" value="ECO:0007669"/>
    <property type="project" value="TreeGrafter"/>
</dbReference>
<feature type="binding site" evidence="5">
    <location>
        <begin position="94"/>
        <end position="97"/>
    </location>
    <ligand>
        <name>FAD</name>
        <dbReference type="ChEBI" id="CHEBI:57692"/>
    </ligand>
</feature>
<reference evidence="9 10" key="1">
    <citation type="submission" date="2016-12" db="EMBL/GenBank/DDBJ databases">
        <authorList>
            <person name="Song W.-J."/>
            <person name="Kurnit D.M."/>
        </authorList>
    </citation>
    <scope>NUCLEOTIDE SEQUENCE [LARGE SCALE GENOMIC DNA]</scope>
    <source>
        <strain evidence="9 10">DSM 19599</strain>
    </source>
</reference>
<dbReference type="OrthoDB" id="9785276at2"/>
<evidence type="ECO:0000259" key="7">
    <source>
        <dbReference type="PROSITE" id="PS00623"/>
    </source>
</evidence>
<dbReference type="GO" id="GO:0016020">
    <property type="term" value="C:membrane"/>
    <property type="evidence" value="ECO:0007669"/>
    <property type="project" value="TreeGrafter"/>
</dbReference>
<feature type="domain" description="Glucose-methanol-choline oxidoreductase N-terminal" evidence="8">
    <location>
        <begin position="257"/>
        <end position="271"/>
    </location>
</feature>
<accession>A0A1M7ZPE8</accession>
<evidence type="ECO:0000256" key="2">
    <source>
        <dbReference type="ARBA" id="ARBA00010790"/>
    </source>
</evidence>
<evidence type="ECO:0000256" key="1">
    <source>
        <dbReference type="ARBA" id="ARBA00001974"/>
    </source>
</evidence>
<gene>
    <name evidence="9" type="ORF">SAMN02745172_03205</name>
</gene>
<dbReference type="PIRSF" id="PIRSF000137">
    <property type="entry name" value="Alcohol_oxidase"/>
    <property type="match status" value="1"/>
</dbReference>
<sequence length="541" mass="58666">MGNVSSTDYIIVGAGSAGCVLANRLSADPSNRVTLLEAGGPDRSIFIHMPAGYFQLMRTGQIDWGYNSLPQPGLGGRRLHVPRGKVLGGSSSLNGMVYVRGDASDFDHWAQLGNRGWSYSDCLPYFRRSEQFSGPANPARGRDGPLKTTRNAIVHPLAKAFVEASKQHGLPYNDDFNSGADQEGVGPMDCTLADNRRYSSAVAYLRPALARPNLSVITRALVSRVLVEKGRAVGVEYVTGREKHTILADREVILAGGAVNSPQLLQLSGIGNPDALRAVGVTPIHDLRGVGRNLQDHPAFSVKQRCTQPISYYPMTKTLNAAVSLAQYALTKSGPAAGNGMEAMAFVRTRPGLAAPDIQYFLMFLMYEDSGRRILQEHGFMLYYTLQRPESRGSIMITSNDPGVAPGIDFNYFEREIDLVTMREAVKIARDIFAQPAFDPFRGGEYGPGPDVKTDRQIEEHLRNNAFSNYHLSGTCKMGRDADAVVDDQLRVHGLDGLRVVDASIMPTVVSGNTNAATIMIGEKGSDLILGHHTAELAESA</sequence>
<dbReference type="Proteomes" id="UP000186406">
    <property type="component" value="Unassembled WGS sequence"/>
</dbReference>
<evidence type="ECO:0000256" key="6">
    <source>
        <dbReference type="RuleBase" id="RU003968"/>
    </source>
</evidence>
<dbReference type="PROSITE" id="PS00623">
    <property type="entry name" value="GMC_OXRED_1"/>
    <property type="match status" value="1"/>
</dbReference>
<feature type="domain" description="Glucose-methanol-choline oxidoreductase N-terminal" evidence="7">
    <location>
        <begin position="84"/>
        <end position="107"/>
    </location>
</feature>
<dbReference type="SUPFAM" id="SSF54373">
    <property type="entry name" value="FAD-linked reductases, C-terminal domain"/>
    <property type="match status" value="1"/>
</dbReference>
<dbReference type="STRING" id="1123029.SAMN02745172_03205"/>
<dbReference type="GO" id="GO:0019285">
    <property type="term" value="P:glycine betaine biosynthetic process from choline"/>
    <property type="evidence" value="ECO:0007669"/>
    <property type="project" value="TreeGrafter"/>
</dbReference>
<evidence type="ECO:0000256" key="5">
    <source>
        <dbReference type="PIRSR" id="PIRSR000137-2"/>
    </source>
</evidence>
<evidence type="ECO:0000256" key="4">
    <source>
        <dbReference type="ARBA" id="ARBA00022827"/>
    </source>
</evidence>
<dbReference type="InterPro" id="IPR007867">
    <property type="entry name" value="GMC_OxRtase_C"/>
</dbReference>
<dbReference type="Gene3D" id="3.30.560.10">
    <property type="entry name" value="Glucose Oxidase, domain 3"/>
    <property type="match status" value="1"/>
</dbReference>
<keyword evidence="4 5" id="KW-0274">FAD</keyword>
<name>A0A1M7ZPE8_9HYPH</name>
<keyword evidence="3 6" id="KW-0285">Flavoprotein</keyword>
<dbReference type="InterPro" id="IPR012132">
    <property type="entry name" value="GMC_OxRdtase"/>
</dbReference>
<proteinExistence type="inferred from homology"/>
<comment type="cofactor">
    <cofactor evidence="1 5">
        <name>FAD</name>
        <dbReference type="ChEBI" id="CHEBI:57692"/>
    </cofactor>
</comment>
<dbReference type="SUPFAM" id="SSF51905">
    <property type="entry name" value="FAD/NAD(P)-binding domain"/>
    <property type="match status" value="1"/>
</dbReference>
<evidence type="ECO:0000256" key="3">
    <source>
        <dbReference type="ARBA" id="ARBA00022630"/>
    </source>
</evidence>